<gene>
    <name evidence="1" type="ORF">GCM10008983_18130</name>
</gene>
<keyword evidence="2" id="KW-1185">Reference proteome</keyword>
<organism evidence="1 2">
    <name type="scientific">Lentibacillus halophilus</name>
    <dbReference type="NCBI Taxonomy" id="295065"/>
    <lineage>
        <taxon>Bacteria</taxon>
        <taxon>Bacillati</taxon>
        <taxon>Bacillota</taxon>
        <taxon>Bacilli</taxon>
        <taxon>Bacillales</taxon>
        <taxon>Bacillaceae</taxon>
        <taxon>Lentibacillus</taxon>
    </lineage>
</organism>
<sequence>MTSLIEVEQVRFANFGPFKALHISGGPSTLSLTYPYLKTLEYKTNRYPSHAEKCTC</sequence>
<evidence type="ECO:0000313" key="1">
    <source>
        <dbReference type="EMBL" id="GAA0441350.1"/>
    </source>
</evidence>
<reference evidence="1 2" key="1">
    <citation type="journal article" date="2019" name="Int. J. Syst. Evol. Microbiol.">
        <title>The Global Catalogue of Microorganisms (GCM) 10K type strain sequencing project: providing services to taxonomists for standard genome sequencing and annotation.</title>
        <authorList>
            <consortium name="The Broad Institute Genomics Platform"/>
            <consortium name="The Broad Institute Genome Sequencing Center for Infectious Disease"/>
            <person name="Wu L."/>
            <person name="Ma J."/>
        </authorList>
    </citation>
    <scope>NUCLEOTIDE SEQUENCE [LARGE SCALE GENOMIC DNA]</scope>
    <source>
        <strain evidence="1 2">JCM 12149</strain>
    </source>
</reference>
<proteinExistence type="predicted"/>
<dbReference type="Gene3D" id="3.30.360.10">
    <property type="entry name" value="Dihydrodipicolinate Reductase, domain 2"/>
    <property type="match status" value="1"/>
</dbReference>
<comment type="caution">
    <text evidence="1">The sequence shown here is derived from an EMBL/GenBank/DDBJ whole genome shotgun (WGS) entry which is preliminary data.</text>
</comment>
<name>A0ABN0ZAD4_9BACI</name>
<accession>A0ABN0ZAD4</accession>
<evidence type="ECO:0000313" key="2">
    <source>
        <dbReference type="Proteomes" id="UP001501459"/>
    </source>
</evidence>
<dbReference type="EMBL" id="BAAADM010000046">
    <property type="protein sequence ID" value="GAA0441350.1"/>
    <property type="molecule type" value="Genomic_DNA"/>
</dbReference>
<dbReference type="Proteomes" id="UP001501459">
    <property type="component" value="Unassembled WGS sequence"/>
</dbReference>
<protein>
    <submittedName>
        <fullName evidence="1">Uncharacterized protein</fullName>
    </submittedName>
</protein>